<evidence type="ECO:0000313" key="4">
    <source>
        <dbReference type="Proteomes" id="UP001165263"/>
    </source>
</evidence>
<name>A0ABT2C0Y3_9BURK</name>
<feature type="domain" description="Isochorismatase-like" evidence="2">
    <location>
        <begin position="7"/>
        <end position="179"/>
    </location>
</feature>
<dbReference type="RefSeq" id="WP_259449966.1">
    <property type="nucleotide sequence ID" value="NZ_CP119520.1"/>
</dbReference>
<evidence type="ECO:0000259" key="2">
    <source>
        <dbReference type="Pfam" id="PF00857"/>
    </source>
</evidence>
<dbReference type="GO" id="GO:0016787">
    <property type="term" value="F:hydrolase activity"/>
    <property type="evidence" value="ECO:0007669"/>
    <property type="project" value="UniProtKB-KW"/>
</dbReference>
<comment type="caution">
    <text evidence="3">The sequence shown here is derived from an EMBL/GenBank/DDBJ whole genome shotgun (WGS) entry which is preliminary data.</text>
</comment>
<accession>A0ABT2C0Y3</accession>
<dbReference type="EMBL" id="JANUHC010000005">
    <property type="protein sequence ID" value="MCS0630872.1"/>
    <property type="molecule type" value="Genomic_DNA"/>
</dbReference>
<evidence type="ECO:0000313" key="3">
    <source>
        <dbReference type="EMBL" id="MCS0630872.1"/>
    </source>
</evidence>
<sequence>MQTLTNAALIVIDVQQGFLDPRWGRRNHPQAEQNIAALLAAWREAGRPLFHVQHGSRSDKGAFYPGAPGHAFKPEAQPLPGEIVIRKDVNSAFIGTDLEARLRASYIDTVVLCGLTTDHCVSTTARMAGNLGFHTFLVEDACATHERTGPDGTWFSAEQMHATAVASLHGEFATATSTAAVLAE</sequence>
<dbReference type="CDD" id="cd01014">
    <property type="entry name" value="nicotinamidase_related"/>
    <property type="match status" value="1"/>
</dbReference>
<dbReference type="PANTHER" id="PTHR43540">
    <property type="entry name" value="PEROXYUREIDOACRYLATE/UREIDOACRYLATE AMIDOHYDROLASE-RELATED"/>
    <property type="match status" value="1"/>
</dbReference>
<reference evidence="3" key="1">
    <citation type="submission" date="2022-08" db="EMBL/GenBank/DDBJ databases">
        <title>Reclassification of Massilia species as members of the genera Telluria, Duganella, Pseudoduganella, Mokoshia gen. nov. and Zemynaea gen. nov. using orthogonal and non-orthogonal genome-based approaches.</title>
        <authorList>
            <person name="Bowman J.P."/>
        </authorList>
    </citation>
    <scope>NUCLEOTIDE SEQUENCE</scope>
    <source>
        <strain evidence="3">LMG 11547</strain>
    </source>
</reference>
<organism evidence="3 4">
    <name type="scientific">Telluria mixta</name>
    <dbReference type="NCBI Taxonomy" id="34071"/>
    <lineage>
        <taxon>Bacteria</taxon>
        <taxon>Pseudomonadati</taxon>
        <taxon>Pseudomonadota</taxon>
        <taxon>Betaproteobacteria</taxon>
        <taxon>Burkholderiales</taxon>
        <taxon>Oxalobacteraceae</taxon>
        <taxon>Telluria group</taxon>
        <taxon>Telluria</taxon>
    </lineage>
</organism>
<dbReference type="InterPro" id="IPR036380">
    <property type="entry name" value="Isochorismatase-like_sf"/>
</dbReference>
<keyword evidence="4" id="KW-1185">Reference proteome</keyword>
<dbReference type="InterPro" id="IPR050272">
    <property type="entry name" value="Isochorismatase-like_hydrls"/>
</dbReference>
<proteinExistence type="predicted"/>
<dbReference type="Proteomes" id="UP001165263">
    <property type="component" value="Unassembled WGS sequence"/>
</dbReference>
<dbReference type="InterPro" id="IPR000868">
    <property type="entry name" value="Isochorismatase-like_dom"/>
</dbReference>
<dbReference type="Pfam" id="PF00857">
    <property type="entry name" value="Isochorismatase"/>
    <property type="match status" value="1"/>
</dbReference>
<gene>
    <name evidence="3" type="ORF">NX786_16175</name>
</gene>
<dbReference type="SUPFAM" id="SSF52499">
    <property type="entry name" value="Isochorismatase-like hydrolases"/>
    <property type="match status" value="1"/>
</dbReference>
<protein>
    <submittedName>
        <fullName evidence="3">Cysteine hydrolase</fullName>
    </submittedName>
</protein>
<dbReference type="PANTHER" id="PTHR43540:SF1">
    <property type="entry name" value="ISOCHORISMATASE HYDROLASE"/>
    <property type="match status" value="1"/>
</dbReference>
<dbReference type="Gene3D" id="3.40.50.850">
    <property type="entry name" value="Isochorismatase-like"/>
    <property type="match status" value="1"/>
</dbReference>
<evidence type="ECO:0000256" key="1">
    <source>
        <dbReference type="ARBA" id="ARBA00022801"/>
    </source>
</evidence>
<keyword evidence="1 3" id="KW-0378">Hydrolase</keyword>